<dbReference type="AlphaFoldDB" id="A0A2J6QH88"/>
<proteinExistence type="predicted"/>
<evidence type="ECO:0000313" key="3">
    <source>
        <dbReference type="Proteomes" id="UP000235672"/>
    </source>
</evidence>
<reference evidence="2 3" key="1">
    <citation type="submission" date="2016-05" db="EMBL/GenBank/DDBJ databases">
        <title>A degradative enzymes factory behind the ericoid mycorrhizal symbiosis.</title>
        <authorList>
            <consortium name="DOE Joint Genome Institute"/>
            <person name="Martino E."/>
            <person name="Morin E."/>
            <person name="Grelet G."/>
            <person name="Kuo A."/>
            <person name="Kohler A."/>
            <person name="Daghino S."/>
            <person name="Barry K."/>
            <person name="Choi C."/>
            <person name="Cichocki N."/>
            <person name="Clum A."/>
            <person name="Copeland A."/>
            <person name="Hainaut M."/>
            <person name="Haridas S."/>
            <person name="Labutti K."/>
            <person name="Lindquist E."/>
            <person name="Lipzen A."/>
            <person name="Khouja H.-R."/>
            <person name="Murat C."/>
            <person name="Ohm R."/>
            <person name="Olson A."/>
            <person name="Spatafora J."/>
            <person name="Veneault-Fourrey C."/>
            <person name="Henrissat B."/>
            <person name="Grigoriev I."/>
            <person name="Martin F."/>
            <person name="Perotto S."/>
        </authorList>
    </citation>
    <scope>NUCLEOTIDE SEQUENCE [LARGE SCALE GENOMIC DNA]</scope>
    <source>
        <strain evidence="2 3">UAMH 7357</strain>
    </source>
</reference>
<feature type="signal peptide" evidence="1">
    <location>
        <begin position="1"/>
        <end position="19"/>
    </location>
</feature>
<accession>A0A2J6QH88</accession>
<dbReference type="SUPFAM" id="SSF75011">
    <property type="entry name" value="3-carboxy-cis,cis-mucoante lactonizing enzyme"/>
    <property type="match status" value="1"/>
</dbReference>
<keyword evidence="1" id="KW-0732">Signal</keyword>
<dbReference type="OrthoDB" id="10006285at2759"/>
<protein>
    <recommendedName>
        <fullName evidence="4">3-carboxymuconate cyclase</fullName>
    </recommendedName>
</protein>
<gene>
    <name evidence="2" type="ORF">NA56DRAFT_698687</name>
</gene>
<dbReference type="EMBL" id="KZ613469">
    <property type="protein sequence ID" value="PMD25627.1"/>
    <property type="molecule type" value="Genomic_DNA"/>
</dbReference>
<feature type="chain" id="PRO_5014410324" description="3-carboxymuconate cyclase" evidence="1">
    <location>
        <begin position="20"/>
        <end position="447"/>
    </location>
</feature>
<dbReference type="STRING" id="1745343.A0A2J6QH88"/>
<sequence>MVRFTSVFTCLALLFATSAVPVTIPLGTTGQSLSVSEDGKTISVDGRSINLDQALNARGVCKHEGKKHHGKGGASSNSTAATPGAKAIYFITNAAENSVVALNVATDGTLSDGSITTTGGAGLSGVDSTGAPAAPDSLFSQGAVKTAGNFLVAVNPGSNTLSMFSISPTDPTQLTCLGSPQSTLGDFPVSVSLSTKLSVACVANSGARAGVACLSMTANGLAPLDTALRPFAIGQTTPPSGPENTVSQTFFNADDSALLTTVKGNPAVNNTGFLSVFPVANGAVSMQEARSSPAGTAVLFGTALLPNSNNIFVTDASFGSATLSLNAQNIASVVAKTPIADQKATCWAAFSDVTGTAFVTDVAVNHLVEVDTVTGTLIKELNSTNGNPGMIDLVSAGNFVYALSPGNASVKAAVAVFDVSGGRGTAKEIQNFNPSGVPDSAQGMAFI</sequence>
<dbReference type="Gene3D" id="2.130.10.10">
    <property type="entry name" value="YVTN repeat-like/Quinoprotein amine dehydrogenase"/>
    <property type="match status" value="2"/>
</dbReference>
<evidence type="ECO:0000256" key="1">
    <source>
        <dbReference type="SAM" id="SignalP"/>
    </source>
</evidence>
<evidence type="ECO:0008006" key="4">
    <source>
        <dbReference type="Google" id="ProtNLM"/>
    </source>
</evidence>
<name>A0A2J6QH88_9HELO</name>
<dbReference type="Proteomes" id="UP000235672">
    <property type="component" value="Unassembled WGS sequence"/>
</dbReference>
<evidence type="ECO:0000313" key="2">
    <source>
        <dbReference type="EMBL" id="PMD25627.1"/>
    </source>
</evidence>
<dbReference type="InterPro" id="IPR015943">
    <property type="entry name" value="WD40/YVTN_repeat-like_dom_sf"/>
</dbReference>
<keyword evidence="3" id="KW-1185">Reference proteome</keyword>
<organism evidence="2 3">
    <name type="scientific">Hyaloscypha hepaticicola</name>
    <dbReference type="NCBI Taxonomy" id="2082293"/>
    <lineage>
        <taxon>Eukaryota</taxon>
        <taxon>Fungi</taxon>
        <taxon>Dikarya</taxon>
        <taxon>Ascomycota</taxon>
        <taxon>Pezizomycotina</taxon>
        <taxon>Leotiomycetes</taxon>
        <taxon>Helotiales</taxon>
        <taxon>Hyaloscyphaceae</taxon>
        <taxon>Hyaloscypha</taxon>
    </lineage>
</organism>